<dbReference type="OrthoDB" id="9758509at2"/>
<dbReference type="SUPFAM" id="SSF56003">
    <property type="entry name" value="Molybdenum cofactor-binding domain"/>
    <property type="match status" value="1"/>
</dbReference>
<keyword evidence="1" id="KW-0500">Molybdenum</keyword>
<gene>
    <name evidence="4" type="ORF">FGL98_24175</name>
</gene>
<dbReference type="EMBL" id="VCQV01000074">
    <property type="protein sequence ID" value="TWP32460.1"/>
    <property type="molecule type" value="Genomic_DNA"/>
</dbReference>
<dbReference type="PANTHER" id="PTHR11908:SF132">
    <property type="entry name" value="ALDEHYDE OXIDASE 1-RELATED"/>
    <property type="match status" value="1"/>
</dbReference>
<dbReference type="Gene3D" id="3.30.365.10">
    <property type="entry name" value="Aldehyde oxidase/xanthine dehydrogenase, molybdopterin binding domain"/>
    <property type="match status" value="4"/>
</dbReference>
<dbReference type="PANTHER" id="PTHR11908">
    <property type="entry name" value="XANTHINE DEHYDROGENASE"/>
    <property type="match status" value="1"/>
</dbReference>
<dbReference type="SMART" id="SM01008">
    <property type="entry name" value="Ald_Xan_dh_C"/>
    <property type="match status" value="1"/>
</dbReference>
<name>A0A563DQG1_9MICO</name>
<evidence type="ECO:0000256" key="1">
    <source>
        <dbReference type="ARBA" id="ARBA00022505"/>
    </source>
</evidence>
<keyword evidence="5" id="KW-1185">Reference proteome</keyword>
<reference evidence="4 5" key="2">
    <citation type="submission" date="2019-08" db="EMBL/GenBank/DDBJ databases">
        <title>Jejuicoccus antrihumi gen. nov., sp. nov., a new member of the family Dermacoccaceae isolated from a cave.</title>
        <authorList>
            <person name="Schumann P."/>
            <person name="Kim I.S."/>
        </authorList>
    </citation>
    <scope>NUCLEOTIDE SEQUENCE [LARGE SCALE GENOMIC DNA]</scope>
    <source>
        <strain evidence="4 5">C5-26</strain>
    </source>
</reference>
<dbReference type="InterPro" id="IPR046867">
    <property type="entry name" value="AldOxase/xan_DH_MoCoBD2"/>
</dbReference>
<sequence length="786" mass="85257">MRGRGHVGSSTPRREDQRLVRGQGAFIGNVDASNQLWMRVVRSTVAHATIESVDVRDAERMPGVALVLTGEDLLPFGKIPLRSVGYQRMFPDIEDYGHPVLAANNVLYVGQPVVAVFADDPYRAEDAAEKVLVEYAECPPVLDPVEAAESAVLLHPLGNVPATFVKEYGDVERVFEEAPHIFRSEFRIGRQSGVPMEMRGCLVQPVRGHDELEFWGVVHAHNSRRVLAAVLQMPLSSIHMRPTDFGGNFGVRGGVFPEYVAAAVAARRLRRPVKWLEDRLEHMVSISHAREQVHRIEGAFDAEGRLLGLRDEIWHNHGAYMRQSEPLISDITAGMVAGPYRVPAYSATVHAVMTNKTPLSAYRAPGRFEVTFARERLLDVAAQELGVDPIDMRVLNVLTKTDLPWEPGLDIVFEGFRFDSGDVRNHVEKALAAADFEAWRTEAAELRAAGRLVGTGMGVLMDKAGLGLYETSVVDVDPSGRVRVLTGASSVGQGIETVLSQIVADELCNNPEEIDVLHGDTDQIHDGVGSWSSRSTVLAGGAARDAAQGVIKKALRVGASLLNVRVEELRFDAGRVITVAEPVRSLGLPEIARLWDAPTARRAGDEPGLSVSGVYRDEHMNYPYGITCVQLEIDATTGGHEIRHLFTSAEAGRVINPMTTRGQIIGAAIQGVGGALFEEFQYDAAGQPLTTSFMDYLLPDAPGSPEVDVFVTEDAPTPDNPFGAKGMGEVGLIAMGAAVAGAIDDALGNGVRVTQVPVHPEDIYDLAATARGRGLTDRRSQERDPM</sequence>
<dbReference type="InterPro" id="IPR036856">
    <property type="entry name" value="Ald_Oxase/Xan_DH_a/b_sf"/>
</dbReference>
<dbReference type="Gene3D" id="3.90.1170.50">
    <property type="entry name" value="Aldehyde oxidase/xanthine dehydrogenase, a/b hammerhead"/>
    <property type="match status" value="1"/>
</dbReference>
<dbReference type="InterPro" id="IPR016208">
    <property type="entry name" value="Ald_Oxase/xanthine_DH-like"/>
</dbReference>
<evidence type="ECO:0000313" key="5">
    <source>
        <dbReference type="Proteomes" id="UP000320244"/>
    </source>
</evidence>
<proteinExistence type="predicted"/>
<organism evidence="4 5">
    <name type="scientific">Leekyejoonella antrihumi</name>
    <dbReference type="NCBI Taxonomy" id="1660198"/>
    <lineage>
        <taxon>Bacteria</taxon>
        <taxon>Bacillati</taxon>
        <taxon>Actinomycetota</taxon>
        <taxon>Actinomycetes</taxon>
        <taxon>Micrococcales</taxon>
        <taxon>Dermacoccaceae</taxon>
        <taxon>Leekyejoonella</taxon>
    </lineage>
</organism>
<evidence type="ECO:0000256" key="2">
    <source>
        <dbReference type="ARBA" id="ARBA00023002"/>
    </source>
</evidence>
<dbReference type="SUPFAM" id="SSF54665">
    <property type="entry name" value="CO dehydrogenase molybdoprotein N-domain-like"/>
    <property type="match status" value="1"/>
</dbReference>
<protein>
    <submittedName>
        <fullName evidence="4">Xanthine dehydrogenase family protein molybdopterin-binding subunit</fullName>
    </submittedName>
</protein>
<keyword evidence="2" id="KW-0560">Oxidoreductase</keyword>
<feature type="domain" description="Aldehyde oxidase/xanthine dehydrogenase a/b hammerhead" evidence="3">
    <location>
        <begin position="21"/>
        <end position="139"/>
    </location>
</feature>
<dbReference type="Pfam" id="PF20256">
    <property type="entry name" value="MoCoBD_2"/>
    <property type="match status" value="1"/>
</dbReference>
<evidence type="ECO:0000259" key="3">
    <source>
        <dbReference type="SMART" id="SM01008"/>
    </source>
</evidence>
<evidence type="ECO:0000313" key="4">
    <source>
        <dbReference type="EMBL" id="TWP32460.1"/>
    </source>
</evidence>
<reference evidence="4 5" key="1">
    <citation type="submission" date="2019-05" db="EMBL/GenBank/DDBJ databases">
        <authorList>
            <person name="Lee S.D."/>
        </authorList>
    </citation>
    <scope>NUCLEOTIDE SEQUENCE [LARGE SCALE GENOMIC DNA]</scope>
    <source>
        <strain evidence="4 5">C5-26</strain>
    </source>
</reference>
<dbReference type="InterPro" id="IPR037165">
    <property type="entry name" value="AldOxase/xan_DH_Mopterin-bd_sf"/>
</dbReference>
<dbReference type="InterPro" id="IPR008274">
    <property type="entry name" value="AldOxase/xan_DH_MoCoBD1"/>
</dbReference>
<accession>A0A563DQG1</accession>
<dbReference type="Proteomes" id="UP000320244">
    <property type="component" value="Unassembled WGS sequence"/>
</dbReference>
<dbReference type="GO" id="GO:0005506">
    <property type="term" value="F:iron ion binding"/>
    <property type="evidence" value="ECO:0007669"/>
    <property type="project" value="InterPro"/>
</dbReference>
<dbReference type="AlphaFoldDB" id="A0A563DQG1"/>
<dbReference type="GO" id="GO:0016491">
    <property type="term" value="F:oxidoreductase activity"/>
    <property type="evidence" value="ECO:0007669"/>
    <property type="project" value="UniProtKB-KW"/>
</dbReference>
<dbReference type="Pfam" id="PF01315">
    <property type="entry name" value="Ald_Xan_dh_C"/>
    <property type="match status" value="1"/>
</dbReference>
<dbReference type="Pfam" id="PF02738">
    <property type="entry name" value="MoCoBD_1"/>
    <property type="match status" value="1"/>
</dbReference>
<dbReference type="InterPro" id="IPR000674">
    <property type="entry name" value="Ald_Oxase/Xan_DH_a/b"/>
</dbReference>
<comment type="caution">
    <text evidence="4">The sequence shown here is derived from an EMBL/GenBank/DDBJ whole genome shotgun (WGS) entry which is preliminary data.</text>
</comment>